<evidence type="ECO:0000256" key="3">
    <source>
        <dbReference type="ARBA" id="ARBA00022729"/>
    </source>
</evidence>
<evidence type="ECO:0000313" key="4">
    <source>
        <dbReference type="EMBL" id="GAF89213.1"/>
    </source>
</evidence>
<keyword evidence="3" id="KW-0732">Signal</keyword>
<name>X0T6U0_9ZZZZ</name>
<dbReference type="InterPro" id="IPR018389">
    <property type="entry name" value="DctP_fam"/>
</dbReference>
<keyword evidence="2" id="KW-0813">Transport</keyword>
<dbReference type="Gene3D" id="3.40.190.170">
    <property type="entry name" value="Bacterial extracellular solute-binding protein, family 7"/>
    <property type="match status" value="1"/>
</dbReference>
<reference evidence="4" key="1">
    <citation type="journal article" date="2014" name="Front. Microbiol.">
        <title>High frequency of phylogenetically diverse reductive dehalogenase-homologous genes in deep subseafloor sedimentary metagenomes.</title>
        <authorList>
            <person name="Kawai M."/>
            <person name="Futagami T."/>
            <person name="Toyoda A."/>
            <person name="Takaki Y."/>
            <person name="Nishi S."/>
            <person name="Hori S."/>
            <person name="Arai W."/>
            <person name="Tsubouchi T."/>
            <person name="Morono Y."/>
            <person name="Uchiyama I."/>
            <person name="Ito T."/>
            <person name="Fujiyama A."/>
            <person name="Inagaki F."/>
            <person name="Takami H."/>
        </authorList>
    </citation>
    <scope>NUCLEOTIDE SEQUENCE</scope>
    <source>
        <strain evidence="4">Expedition CK06-06</strain>
    </source>
</reference>
<evidence type="ECO:0000256" key="1">
    <source>
        <dbReference type="ARBA" id="ARBA00009023"/>
    </source>
</evidence>
<dbReference type="EMBL" id="BARS01015327">
    <property type="protein sequence ID" value="GAF89213.1"/>
    <property type="molecule type" value="Genomic_DNA"/>
</dbReference>
<dbReference type="PANTHER" id="PTHR33376">
    <property type="match status" value="1"/>
</dbReference>
<protein>
    <submittedName>
        <fullName evidence="4">Uncharacterized protein</fullName>
    </submittedName>
</protein>
<dbReference type="AlphaFoldDB" id="X0T6U0"/>
<evidence type="ECO:0000256" key="2">
    <source>
        <dbReference type="ARBA" id="ARBA00022448"/>
    </source>
</evidence>
<feature type="non-terminal residue" evidence="4">
    <location>
        <position position="190"/>
    </location>
</feature>
<comment type="caution">
    <text evidence="4">The sequence shown here is derived from an EMBL/GenBank/DDBJ whole genome shotgun (WGS) entry which is preliminary data.</text>
</comment>
<accession>X0T6U0</accession>
<proteinExistence type="inferred from homology"/>
<sequence length="190" mass="21157">MKKLIRILIVLTIVTSLLSFVGNAAGAPTYNWKIQHIRPMDTDIDKDVHWLVDTIKEKSNGRINIDIFPASQLGDYTVVQERVGIGDVEMQLACIGTRMDPSLMLQSLPYIARNWDDAKELYATGSVLMNIIGERLAEQNLKLISGWPCYFGGIATTKEVPEPANPDVPKNIKIRVPPQKSFEIAGESYG</sequence>
<comment type="similarity">
    <text evidence="1">Belongs to the bacterial solute-binding protein 7 family.</text>
</comment>
<organism evidence="4">
    <name type="scientific">marine sediment metagenome</name>
    <dbReference type="NCBI Taxonomy" id="412755"/>
    <lineage>
        <taxon>unclassified sequences</taxon>
        <taxon>metagenomes</taxon>
        <taxon>ecological metagenomes</taxon>
    </lineage>
</organism>
<dbReference type="Pfam" id="PF03480">
    <property type="entry name" value="DctP"/>
    <property type="match status" value="1"/>
</dbReference>
<dbReference type="GO" id="GO:0055085">
    <property type="term" value="P:transmembrane transport"/>
    <property type="evidence" value="ECO:0007669"/>
    <property type="project" value="InterPro"/>
</dbReference>
<gene>
    <name evidence="4" type="ORF">S01H1_25382</name>
</gene>
<dbReference type="PANTHER" id="PTHR33376:SF7">
    <property type="entry name" value="C4-DICARBOXYLATE-BINDING PROTEIN DCTB"/>
    <property type="match status" value="1"/>
</dbReference>
<dbReference type="InterPro" id="IPR038404">
    <property type="entry name" value="TRAP_DctP_sf"/>
</dbReference>